<accession>A0A2W5UVW3</accession>
<dbReference type="SUPFAM" id="SSF50486">
    <property type="entry name" value="FMT C-terminal domain-like"/>
    <property type="match status" value="1"/>
</dbReference>
<dbReference type="GO" id="GO:0006284">
    <property type="term" value="P:base-excision repair"/>
    <property type="evidence" value="ECO:0007669"/>
    <property type="project" value="InterPro"/>
</dbReference>
<organism evidence="6 7">
    <name type="scientific">Archangium gephyra</name>
    <dbReference type="NCBI Taxonomy" id="48"/>
    <lineage>
        <taxon>Bacteria</taxon>
        <taxon>Pseudomonadati</taxon>
        <taxon>Myxococcota</taxon>
        <taxon>Myxococcia</taxon>
        <taxon>Myxococcales</taxon>
        <taxon>Cystobacterineae</taxon>
        <taxon>Archangiaceae</taxon>
        <taxon>Archangium</taxon>
    </lineage>
</organism>
<comment type="similarity">
    <text evidence="1 5">Belongs to the DNA glycosylase MPG family.</text>
</comment>
<sequence>MWEPLPPAFSTRDTARVARALLGQHLVHVVDGVPRVGRIVETEAYLGPGDLACHSAKGRTPRTEVMFGPAHHAYVYLIYGMHLCLNVVTGNGAAVLIRALEPVSGLDHARTDGPGRLTKALGLSLKTHNARPLHEGPLFLAKGPKVPPRHIGAGPRIGIDYAGEWVDAPLRFVDLRSRFVSGK</sequence>
<evidence type="ECO:0000256" key="5">
    <source>
        <dbReference type="HAMAP-Rule" id="MF_00527"/>
    </source>
</evidence>
<dbReference type="Gene3D" id="3.10.300.10">
    <property type="entry name" value="Methylpurine-DNA glycosylase (MPG)"/>
    <property type="match status" value="1"/>
</dbReference>
<dbReference type="GO" id="GO:0003677">
    <property type="term" value="F:DNA binding"/>
    <property type="evidence" value="ECO:0007669"/>
    <property type="project" value="InterPro"/>
</dbReference>
<evidence type="ECO:0000256" key="3">
    <source>
        <dbReference type="ARBA" id="ARBA00022801"/>
    </source>
</evidence>
<name>A0A2W5UVW3_9BACT</name>
<dbReference type="PANTHER" id="PTHR10429">
    <property type="entry name" value="DNA-3-METHYLADENINE GLYCOSYLASE"/>
    <property type="match status" value="1"/>
</dbReference>
<proteinExistence type="inferred from homology"/>
<dbReference type="EMBL" id="QFQP01000010">
    <property type="protein sequence ID" value="PZR13308.1"/>
    <property type="molecule type" value="Genomic_DNA"/>
</dbReference>
<evidence type="ECO:0000256" key="2">
    <source>
        <dbReference type="ARBA" id="ARBA00022763"/>
    </source>
</evidence>
<evidence type="ECO:0000256" key="4">
    <source>
        <dbReference type="ARBA" id="ARBA00023204"/>
    </source>
</evidence>
<dbReference type="InterPro" id="IPR036995">
    <property type="entry name" value="MPG_sf"/>
</dbReference>
<comment type="caution">
    <text evidence="6">The sequence shown here is derived from an EMBL/GenBank/DDBJ whole genome shotgun (WGS) entry which is preliminary data.</text>
</comment>
<keyword evidence="3 5" id="KW-0378">Hydrolase</keyword>
<evidence type="ECO:0000313" key="6">
    <source>
        <dbReference type="EMBL" id="PZR13308.1"/>
    </source>
</evidence>
<dbReference type="CDD" id="cd00540">
    <property type="entry name" value="AAG"/>
    <property type="match status" value="1"/>
</dbReference>
<evidence type="ECO:0000313" key="7">
    <source>
        <dbReference type="Proteomes" id="UP000249061"/>
    </source>
</evidence>
<dbReference type="PANTHER" id="PTHR10429:SF0">
    <property type="entry name" value="DNA-3-METHYLADENINE GLYCOSYLASE"/>
    <property type="match status" value="1"/>
</dbReference>
<dbReference type="NCBIfam" id="TIGR00567">
    <property type="entry name" value="3mg"/>
    <property type="match status" value="1"/>
</dbReference>
<dbReference type="InterPro" id="IPR011034">
    <property type="entry name" value="Formyl_transferase-like_C_sf"/>
</dbReference>
<dbReference type="GO" id="GO:0003905">
    <property type="term" value="F:alkylbase DNA N-glycosylase activity"/>
    <property type="evidence" value="ECO:0007669"/>
    <property type="project" value="InterPro"/>
</dbReference>
<dbReference type="EC" id="3.2.2.-" evidence="5"/>
<dbReference type="Pfam" id="PF02245">
    <property type="entry name" value="Pur_DNA_glyco"/>
    <property type="match status" value="1"/>
</dbReference>
<dbReference type="HAMAP" id="MF_00527">
    <property type="entry name" value="3MGH"/>
    <property type="match status" value="1"/>
</dbReference>
<dbReference type="AlphaFoldDB" id="A0A2W5UVW3"/>
<evidence type="ECO:0000256" key="1">
    <source>
        <dbReference type="ARBA" id="ARBA00009232"/>
    </source>
</evidence>
<dbReference type="FunFam" id="3.10.300.10:FF:000001">
    <property type="entry name" value="Putative 3-methyladenine DNA glycosylase"/>
    <property type="match status" value="1"/>
</dbReference>
<reference evidence="6 7" key="1">
    <citation type="submission" date="2017-08" db="EMBL/GenBank/DDBJ databases">
        <title>Infants hospitalized years apart are colonized by the same room-sourced microbial strains.</title>
        <authorList>
            <person name="Brooks B."/>
            <person name="Olm M.R."/>
            <person name="Firek B.A."/>
            <person name="Baker R."/>
            <person name="Thomas B.C."/>
            <person name="Morowitz M.J."/>
            <person name="Banfield J.F."/>
        </authorList>
    </citation>
    <scope>NUCLEOTIDE SEQUENCE [LARGE SCALE GENOMIC DNA]</scope>
    <source>
        <strain evidence="6">S2_003_000_R2_14</strain>
    </source>
</reference>
<protein>
    <recommendedName>
        <fullName evidence="5">Putative 3-methyladenine DNA glycosylase</fullName>
        <ecNumber evidence="5">3.2.2.-</ecNumber>
    </recommendedName>
</protein>
<keyword evidence="2 5" id="KW-0227">DNA damage</keyword>
<dbReference type="Proteomes" id="UP000249061">
    <property type="component" value="Unassembled WGS sequence"/>
</dbReference>
<keyword evidence="4 5" id="KW-0234">DNA repair</keyword>
<gene>
    <name evidence="6" type="ORF">DI536_13565</name>
</gene>
<dbReference type="InterPro" id="IPR003180">
    <property type="entry name" value="MPG"/>
</dbReference>